<dbReference type="Gene3D" id="3.30.110.90">
    <property type="entry name" value="Amidohydrolase"/>
    <property type="match status" value="1"/>
</dbReference>
<comment type="caution">
    <text evidence="2">The sequence shown here is derived from an EMBL/GenBank/DDBJ whole genome shotgun (WGS) entry which is preliminary data.</text>
</comment>
<evidence type="ECO:0000313" key="2">
    <source>
        <dbReference type="EMBL" id="MTD52594.1"/>
    </source>
</evidence>
<dbReference type="PANTHER" id="PTHR43135:SF3">
    <property type="entry name" value="ALPHA-D-RIBOSE 1-METHYLPHOSPHONATE 5-TRIPHOSPHATE DIPHOSPHATASE"/>
    <property type="match status" value="1"/>
</dbReference>
<accession>A0A6N7YZR9</accession>
<dbReference type="OrthoDB" id="3514520at2"/>
<keyword evidence="2" id="KW-0378">Hydrolase</keyword>
<dbReference type="PROSITE" id="PS01137">
    <property type="entry name" value="TATD_1"/>
    <property type="match status" value="1"/>
</dbReference>
<dbReference type="EMBL" id="WMBA01000001">
    <property type="protein sequence ID" value="MTD52594.1"/>
    <property type="molecule type" value="Genomic_DNA"/>
</dbReference>
<dbReference type="SUPFAM" id="SSF51556">
    <property type="entry name" value="Metallo-dependent hydrolases"/>
    <property type="match status" value="1"/>
</dbReference>
<dbReference type="Pfam" id="PF01979">
    <property type="entry name" value="Amidohydro_1"/>
    <property type="match status" value="1"/>
</dbReference>
<dbReference type="InterPro" id="IPR032466">
    <property type="entry name" value="Metal_Hydrolase"/>
</dbReference>
<dbReference type="InterPro" id="IPR006680">
    <property type="entry name" value="Amidohydro-rel"/>
</dbReference>
<protein>
    <submittedName>
        <fullName evidence="2">Amidohydrolase family protein</fullName>
    </submittedName>
</protein>
<dbReference type="InterPro" id="IPR018228">
    <property type="entry name" value="DNase_TatD-rel_CS"/>
</dbReference>
<dbReference type="Gene3D" id="3.40.50.10910">
    <property type="entry name" value="Amidohydrolase"/>
    <property type="match status" value="1"/>
</dbReference>
<dbReference type="SUPFAM" id="SSF51338">
    <property type="entry name" value="Composite domain of metallo-dependent hydrolases"/>
    <property type="match status" value="1"/>
</dbReference>
<dbReference type="InterPro" id="IPR051781">
    <property type="entry name" value="Metallo-dep_Hydrolase"/>
</dbReference>
<dbReference type="GO" id="GO:0016810">
    <property type="term" value="F:hydrolase activity, acting on carbon-nitrogen (but not peptide) bonds"/>
    <property type="evidence" value="ECO:0007669"/>
    <property type="project" value="InterPro"/>
</dbReference>
<dbReference type="Proteomes" id="UP000440096">
    <property type="component" value="Unassembled WGS sequence"/>
</dbReference>
<dbReference type="Gene3D" id="1.20.58.520">
    <property type="entry name" value="Amidohydrolase"/>
    <property type="match status" value="1"/>
</dbReference>
<dbReference type="Gene3D" id="2.30.40.10">
    <property type="entry name" value="Urease, subunit C, domain 1"/>
    <property type="match status" value="1"/>
</dbReference>
<sequence>MTTAIRNVRVFDGHGLSEPTTVIVDGAILGGDTTGARTVDGHGATLLPGLIDAHIHLDGRGTLEQLARWGVTTGLDMTTWPPAKLAGLRGVAGVTDIRSAGTPVIGPDGPHARLLGRVEGAVLREAGQAPQFVDTRLAQGSDYLKVVLEAPGEGGPDADAARALVRVAHERGALVVAHAASPGAFTLATDIGVDVITHVPLGAPLDAQAVAAVVGNRAVSVPTLTMMKAIADNVGKPEALAGALATVAALHAAGVPVLAGTDANTAPGTPAHVKHGESIHHELELLVDAGLSPVEALRSATSLPARYFRLPDRGAITSGLRADLVLVEGDPTTDIRATRDILRVWCGGIELEPF</sequence>
<evidence type="ECO:0000259" key="1">
    <source>
        <dbReference type="Pfam" id="PF01979"/>
    </source>
</evidence>
<feature type="domain" description="Amidohydrolase-related" evidence="1">
    <location>
        <begin position="45"/>
        <end position="348"/>
    </location>
</feature>
<reference evidence="2 3" key="1">
    <citation type="submission" date="2019-11" db="EMBL/GenBank/DDBJ databases">
        <title>Draft genome of Amycolatopsis RM579.</title>
        <authorList>
            <person name="Duangmal K."/>
            <person name="Mingma R."/>
        </authorList>
    </citation>
    <scope>NUCLEOTIDE SEQUENCE [LARGE SCALE GENOMIC DNA]</scope>
    <source>
        <strain evidence="2 3">RM579</strain>
    </source>
</reference>
<gene>
    <name evidence="2" type="ORF">GKO32_01145</name>
</gene>
<proteinExistence type="predicted"/>
<dbReference type="InterPro" id="IPR011059">
    <property type="entry name" value="Metal-dep_hydrolase_composite"/>
</dbReference>
<dbReference type="PANTHER" id="PTHR43135">
    <property type="entry name" value="ALPHA-D-RIBOSE 1-METHYLPHOSPHONATE 5-TRIPHOSPHATE DIPHOSPHATASE"/>
    <property type="match status" value="1"/>
</dbReference>
<organism evidence="2 3">
    <name type="scientific">Amycolatopsis pithecellobii</name>
    <dbReference type="NCBI Taxonomy" id="664692"/>
    <lineage>
        <taxon>Bacteria</taxon>
        <taxon>Bacillati</taxon>
        <taxon>Actinomycetota</taxon>
        <taxon>Actinomycetes</taxon>
        <taxon>Pseudonocardiales</taxon>
        <taxon>Pseudonocardiaceae</taxon>
        <taxon>Amycolatopsis</taxon>
    </lineage>
</organism>
<dbReference type="RefSeq" id="WP_154754841.1">
    <property type="nucleotide sequence ID" value="NZ_WMBA01000001.1"/>
</dbReference>
<name>A0A6N7YZR9_9PSEU</name>
<keyword evidence="3" id="KW-1185">Reference proteome</keyword>
<evidence type="ECO:0000313" key="3">
    <source>
        <dbReference type="Proteomes" id="UP000440096"/>
    </source>
</evidence>
<dbReference type="AlphaFoldDB" id="A0A6N7YZR9"/>